<name>A0ABX3TW48_9GAMM</name>
<accession>A0ABX3TW48</accession>
<reference evidence="1 2" key="1">
    <citation type="journal article" date="2017" name="Int. J. Syst. Evol. Microbiol.">
        <title>Rouxiella badensis sp. nov. and Rouxiella silvae sp. nov. isolated from peat bog soil in Germany and emendation of the genus description.</title>
        <authorList>
            <person name="Le Fleche-Mateos A."/>
            <person name="Kugler J.H."/>
            <person name="Hansen S.H."/>
            <person name="Syldatk C."/>
            <person name="Hausmann R."/>
            <person name="Lomprez F."/>
            <person name="Vandenbogaert M."/>
            <person name="Manuguerra J.C."/>
            <person name="Grimont P.A."/>
        </authorList>
    </citation>
    <scope>NUCLEOTIDE SEQUENCE [LARGE SCALE GENOMIC DNA]</scope>
    <source>
        <strain evidence="1 2">213</strain>
    </source>
</reference>
<dbReference type="EMBL" id="MRWD01000059">
    <property type="protein sequence ID" value="ORJ19440.1"/>
    <property type="molecule type" value="Genomic_DNA"/>
</dbReference>
<comment type="caution">
    <text evidence="1">The sequence shown here is derived from an EMBL/GenBank/DDBJ whole genome shotgun (WGS) entry which is preliminary data.</text>
</comment>
<sequence>MADLQENFVFLAFLSKKPQKNSLKAKNIDLLYRFTCLIDMDHYASLKMLSIAQPTFNEFVF</sequence>
<evidence type="ECO:0000313" key="2">
    <source>
        <dbReference type="Proteomes" id="UP000192722"/>
    </source>
</evidence>
<dbReference type="Proteomes" id="UP000192722">
    <property type="component" value="Unassembled WGS sequence"/>
</dbReference>
<organism evidence="1 2">
    <name type="scientific">Rouxiella silvae</name>
    <dbReference type="NCBI Taxonomy" id="1646373"/>
    <lineage>
        <taxon>Bacteria</taxon>
        <taxon>Pseudomonadati</taxon>
        <taxon>Pseudomonadota</taxon>
        <taxon>Gammaproteobacteria</taxon>
        <taxon>Enterobacterales</taxon>
        <taxon>Yersiniaceae</taxon>
        <taxon>Rouxiella</taxon>
    </lineage>
</organism>
<keyword evidence="2" id="KW-1185">Reference proteome</keyword>
<gene>
    <name evidence="1" type="ORF">BS639_20215</name>
</gene>
<proteinExistence type="predicted"/>
<evidence type="ECO:0000313" key="1">
    <source>
        <dbReference type="EMBL" id="ORJ19440.1"/>
    </source>
</evidence>
<protein>
    <submittedName>
        <fullName evidence="1">Uncharacterized protein</fullName>
    </submittedName>
</protein>